<gene>
    <name evidence="3" type="ORF">NNO07_02130</name>
</gene>
<dbReference type="Proteomes" id="UP001211689">
    <property type="component" value="Unassembled WGS sequence"/>
</dbReference>
<evidence type="ECO:0000256" key="1">
    <source>
        <dbReference type="SAM" id="MobiDB-lite"/>
    </source>
</evidence>
<feature type="region of interest" description="Disordered" evidence="1">
    <location>
        <begin position="42"/>
        <end position="61"/>
    </location>
</feature>
<protein>
    <submittedName>
        <fullName evidence="3">Uncharacterized protein</fullName>
    </submittedName>
</protein>
<evidence type="ECO:0000313" key="3">
    <source>
        <dbReference type="EMBL" id="MDA8481853.1"/>
    </source>
</evidence>
<evidence type="ECO:0000313" key="4">
    <source>
        <dbReference type="Proteomes" id="UP001211689"/>
    </source>
</evidence>
<proteinExistence type="predicted"/>
<feature type="transmembrane region" description="Helical" evidence="2">
    <location>
        <begin position="12"/>
        <end position="31"/>
    </location>
</feature>
<dbReference type="EMBL" id="JANEWF010000001">
    <property type="protein sequence ID" value="MDA8481853.1"/>
    <property type="molecule type" value="Genomic_DNA"/>
</dbReference>
<organism evidence="3 4">
    <name type="scientific">Metapseudomonas resinovorans</name>
    <name type="common">Pseudomonas resinovorans</name>
    <dbReference type="NCBI Taxonomy" id="53412"/>
    <lineage>
        <taxon>Bacteria</taxon>
        <taxon>Pseudomonadati</taxon>
        <taxon>Pseudomonadota</taxon>
        <taxon>Gammaproteobacteria</taxon>
        <taxon>Pseudomonadales</taxon>
        <taxon>Pseudomonadaceae</taxon>
        <taxon>Metapseudomonas</taxon>
    </lineage>
</organism>
<keyword evidence="2" id="KW-1133">Transmembrane helix</keyword>
<name>A0ABT4XZ52_METRE</name>
<accession>A0ABT4XZ52</accession>
<keyword evidence="2" id="KW-0472">Membrane</keyword>
<sequence length="79" mass="8933">MKGFQWWSPRWLMVLLIALVVVLGMLADYLLRERVQPTPLQIPAGEHSSRTAPVGADGPLHEVSQPVQTEVVTQVRWVF</sequence>
<keyword evidence="2" id="KW-0812">Transmembrane</keyword>
<dbReference type="RefSeq" id="WP_271469910.1">
    <property type="nucleotide sequence ID" value="NZ_JANEWF010000001.1"/>
</dbReference>
<reference evidence="3 4" key="1">
    <citation type="submission" date="2022-07" db="EMBL/GenBank/DDBJ databases">
        <title>Genome Analysis of Selected Gammaproteobacteria from Nigerian Food snails.</title>
        <authorList>
            <person name="Okafor A.C."/>
        </authorList>
    </citation>
    <scope>NUCLEOTIDE SEQUENCE [LARGE SCALE GENOMIC DNA]</scope>
    <source>
        <strain evidence="3 4">Awg 2</strain>
    </source>
</reference>
<comment type="caution">
    <text evidence="3">The sequence shown here is derived from an EMBL/GenBank/DDBJ whole genome shotgun (WGS) entry which is preliminary data.</text>
</comment>
<evidence type="ECO:0000256" key="2">
    <source>
        <dbReference type="SAM" id="Phobius"/>
    </source>
</evidence>
<keyword evidence="4" id="KW-1185">Reference proteome</keyword>